<evidence type="ECO:0000256" key="4">
    <source>
        <dbReference type="ARBA" id="ARBA00022705"/>
    </source>
</evidence>
<feature type="compositionally biased region" description="Acidic residues" evidence="9">
    <location>
        <begin position="438"/>
        <end position="447"/>
    </location>
</feature>
<evidence type="ECO:0000313" key="11">
    <source>
        <dbReference type="Proteomes" id="UP001172102"/>
    </source>
</evidence>
<feature type="compositionally biased region" description="Low complexity" evidence="9">
    <location>
        <begin position="170"/>
        <end position="181"/>
    </location>
</feature>
<feature type="region of interest" description="Disordered" evidence="9">
    <location>
        <begin position="541"/>
        <end position="569"/>
    </location>
</feature>
<keyword evidence="4 8" id="KW-0235">DNA replication</keyword>
<dbReference type="GO" id="GO:1902977">
    <property type="term" value="P:mitotic DNA replication preinitiation complex assembly"/>
    <property type="evidence" value="ECO:0007669"/>
    <property type="project" value="TreeGrafter"/>
</dbReference>
<comment type="caution">
    <text evidence="10">The sequence shown here is derived from an EMBL/GenBank/DDBJ whole genome shotgun (WGS) entry which is preliminary data.</text>
</comment>
<feature type="compositionally biased region" description="Polar residues" evidence="9">
    <location>
        <begin position="85"/>
        <end position="95"/>
    </location>
</feature>
<dbReference type="CDD" id="cd22289">
    <property type="entry name" value="RecQL4_SLD2_NTD"/>
    <property type="match status" value="1"/>
</dbReference>
<dbReference type="Gene3D" id="1.10.10.1460">
    <property type="match status" value="1"/>
</dbReference>
<organism evidence="10 11">
    <name type="scientific">Lasiosphaeris hirsuta</name>
    <dbReference type="NCBI Taxonomy" id="260670"/>
    <lineage>
        <taxon>Eukaryota</taxon>
        <taxon>Fungi</taxon>
        <taxon>Dikarya</taxon>
        <taxon>Ascomycota</taxon>
        <taxon>Pezizomycotina</taxon>
        <taxon>Sordariomycetes</taxon>
        <taxon>Sordariomycetidae</taxon>
        <taxon>Sordariales</taxon>
        <taxon>Lasiosphaeriaceae</taxon>
        <taxon>Lasiosphaeris</taxon>
    </lineage>
</organism>
<feature type="compositionally biased region" description="Basic residues" evidence="9">
    <location>
        <begin position="412"/>
        <end position="432"/>
    </location>
</feature>
<dbReference type="Pfam" id="PF11719">
    <property type="entry name" value="Drc1-Sld2"/>
    <property type="match status" value="1"/>
</dbReference>
<evidence type="ECO:0000256" key="8">
    <source>
        <dbReference type="RuleBase" id="RU367067"/>
    </source>
</evidence>
<protein>
    <recommendedName>
        <fullName evidence="3 8">DNA replication regulator SLD2</fullName>
    </recommendedName>
</protein>
<evidence type="ECO:0000256" key="6">
    <source>
        <dbReference type="ARBA" id="ARBA00023306"/>
    </source>
</evidence>
<keyword evidence="6 8" id="KW-0131">Cell cycle</keyword>
<dbReference type="GO" id="GO:0031261">
    <property type="term" value="C:DNA replication preinitiation complex"/>
    <property type="evidence" value="ECO:0007669"/>
    <property type="project" value="TreeGrafter"/>
</dbReference>
<feature type="region of interest" description="Disordered" evidence="9">
    <location>
        <begin position="504"/>
        <end position="528"/>
    </location>
</feature>
<name>A0AA40B0Q9_9PEZI</name>
<evidence type="ECO:0000256" key="1">
    <source>
        <dbReference type="ARBA" id="ARBA00004123"/>
    </source>
</evidence>
<evidence type="ECO:0000256" key="3">
    <source>
        <dbReference type="ARBA" id="ARBA00018363"/>
    </source>
</evidence>
<comment type="subcellular location">
    <subcellularLocation>
        <location evidence="1 8">Nucleus</location>
    </subcellularLocation>
</comment>
<dbReference type="PANTHER" id="PTHR28124">
    <property type="entry name" value="DNA REPLICATION REGULATOR SLD2"/>
    <property type="match status" value="1"/>
</dbReference>
<proteinExistence type="inferred from homology"/>
<sequence length="569" mass="62042">MDKQAKAKYETQSQELRVQLKIWENDWAKSHNGKKPGRDDIKQNPDIAQKYKQYNKLRDVVAGKLPPPSADKDAQQRSQKRKQSETSLGAPQTPSKRPKAAHTPLKSQLHPSDLPGPSTAATPSTNRKLFPSPALPTSIGPTPQKDGVVLGLFDLLTRTPSRSNNTSVFTATTPNTHHPAASPSTGGNRRLTRTPRSISGQRILLFGAATTTPLHNRDGNSQAGGARQTPQSGRSGVSKLQFSTPAFLRRTAAPLPPVDENGEWGIAPLRLPRKPLGRGLSNMVAGLRKIEDEALDEDMDALREMEMEMEMERLAPVKKAAPPAAAPVVRKPGAVPKDEVEVGDSQLQALLEAEAEEDGGLEPGVEPEPEPEPEPEVLRSEKPVLLGGFDDENLYDSSEAEQLDRGQPLRVYVKKGQKRTTRRSNMKPARLRRPVDVPGDDDDDEVVPETQFDPTKPVATEEDDLLDDLLSGSDFEGGFLIDEEEGEGTKKKAAAAKAKVAKAKAAEKAKKAKGKEKENGGETEEKEGIVKKAVRMVKATAHGNFKRLKLRNRGPKGGPGYGSKFRRKR</sequence>
<feature type="region of interest" description="Disordered" evidence="9">
    <location>
        <begin position="164"/>
        <end position="193"/>
    </location>
</feature>
<evidence type="ECO:0000256" key="2">
    <source>
        <dbReference type="ARBA" id="ARBA00007276"/>
    </source>
</evidence>
<dbReference type="InterPro" id="IPR021110">
    <property type="entry name" value="DNA_rep_checkpnt_protein"/>
</dbReference>
<evidence type="ECO:0000313" key="10">
    <source>
        <dbReference type="EMBL" id="KAK0725430.1"/>
    </source>
</evidence>
<feature type="compositionally biased region" description="Basic and acidic residues" evidence="9">
    <location>
        <begin position="504"/>
        <end position="520"/>
    </location>
</feature>
<dbReference type="AlphaFoldDB" id="A0AA40B0Q9"/>
<dbReference type="GO" id="GO:0003697">
    <property type="term" value="F:single-stranded DNA binding"/>
    <property type="evidence" value="ECO:0007669"/>
    <property type="project" value="TreeGrafter"/>
</dbReference>
<feature type="compositionally biased region" description="Acidic residues" evidence="9">
    <location>
        <begin position="353"/>
        <end position="375"/>
    </location>
</feature>
<gene>
    <name evidence="10" type="ORF">B0H67DRAFT_551003</name>
</gene>
<dbReference type="GO" id="GO:0003688">
    <property type="term" value="F:DNA replication origin binding"/>
    <property type="evidence" value="ECO:0007669"/>
    <property type="project" value="TreeGrafter"/>
</dbReference>
<evidence type="ECO:0000256" key="5">
    <source>
        <dbReference type="ARBA" id="ARBA00023242"/>
    </source>
</evidence>
<accession>A0AA40B0Q9</accession>
<reference evidence="10" key="1">
    <citation type="submission" date="2023-06" db="EMBL/GenBank/DDBJ databases">
        <title>Genome-scale phylogeny and comparative genomics of the fungal order Sordariales.</title>
        <authorList>
            <consortium name="Lawrence Berkeley National Laboratory"/>
            <person name="Hensen N."/>
            <person name="Bonometti L."/>
            <person name="Westerberg I."/>
            <person name="Brannstrom I.O."/>
            <person name="Guillou S."/>
            <person name="Cros-Aarteil S."/>
            <person name="Calhoun S."/>
            <person name="Haridas S."/>
            <person name="Kuo A."/>
            <person name="Mondo S."/>
            <person name="Pangilinan J."/>
            <person name="Riley R."/>
            <person name="Labutti K."/>
            <person name="Andreopoulos B."/>
            <person name="Lipzen A."/>
            <person name="Chen C."/>
            <person name="Yanf M."/>
            <person name="Daum C."/>
            <person name="Ng V."/>
            <person name="Clum A."/>
            <person name="Steindorff A."/>
            <person name="Ohm R."/>
            <person name="Martin F."/>
            <person name="Silar P."/>
            <person name="Natvig D."/>
            <person name="Lalanne C."/>
            <person name="Gautier V."/>
            <person name="Ament-Velasquez S.L."/>
            <person name="Kruys A."/>
            <person name="Hutchinson M.I."/>
            <person name="Powell A.J."/>
            <person name="Barry K."/>
            <person name="Miller A.N."/>
            <person name="Grigoriev I.V."/>
            <person name="Debuchy R."/>
            <person name="Gladieux P."/>
            <person name="Thoren M.H."/>
            <person name="Johannesson H."/>
        </authorList>
    </citation>
    <scope>NUCLEOTIDE SEQUENCE</scope>
    <source>
        <strain evidence="10">SMH4607-1</strain>
    </source>
</reference>
<keyword evidence="11" id="KW-1185">Reference proteome</keyword>
<keyword evidence="5 8" id="KW-0539">Nucleus</keyword>
<evidence type="ECO:0000256" key="9">
    <source>
        <dbReference type="SAM" id="MobiDB-lite"/>
    </source>
</evidence>
<comment type="function">
    <text evidence="7 8">Has a role in the initiation of DNA replication. Required at S-phase checkpoint.</text>
</comment>
<evidence type="ECO:0000256" key="7">
    <source>
        <dbReference type="ARBA" id="ARBA00025253"/>
    </source>
</evidence>
<feature type="compositionally biased region" description="Acidic residues" evidence="9">
    <location>
        <begin position="389"/>
        <end position="401"/>
    </location>
</feature>
<comment type="similarity">
    <text evidence="2 8">Belongs to the SLD2 family.</text>
</comment>
<dbReference type="Proteomes" id="UP001172102">
    <property type="component" value="Unassembled WGS sequence"/>
</dbReference>
<feature type="region of interest" description="Disordered" evidence="9">
    <location>
        <begin position="211"/>
        <end position="238"/>
    </location>
</feature>
<dbReference type="GO" id="GO:0000727">
    <property type="term" value="P:double-strand break repair via break-induced replication"/>
    <property type="evidence" value="ECO:0007669"/>
    <property type="project" value="TreeGrafter"/>
</dbReference>
<dbReference type="InterPro" id="IPR040203">
    <property type="entry name" value="Sld2"/>
</dbReference>
<dbReference type="FunFam" id="1.10.10.1460:FF:000001">
    <property type="entry name" value="DNA replication regulator Sld2"/>
    <property type="match status" value="1"/>
</dbReference>
<feature type="compositionally biased region" description="Basic residues" evidence="9">
    <location>
        <begin position="544"/>
        <end position="554"/>
    </location>
</feature>
<dbReference type="PANTHER" id="PTHR28124:SF1">
    <property type="entry name" value="DNA REPLICATION REGULATOR SLD2"/>
    <property type="match status" value="1"/>
</dbReference>
<dbReference type="EMBL" id="JAUKUA010000002">
    <property type="protein sequence ID" value="KAK0725430.1"/>
    <property type="molecule type" value="Genomic_DNA"/>
</dbReference>
<feature type="region of interest" description="Disordered" evidence="9">
    <location>
        <begin position="27"/>
        <end position="143"/>
    </location>
</feature>
<dbReference type="GO" id="GO:0006270">
    <property type="term" value="P:DNA replication initiation"/>
    <property type="evidence" value="ECO:0007669"/>
    <property type="project" value="UniProtKB-UniRule"/>
</dbReference>
<feature type="region of interest" description="Disordered" evidence="9">
    <location>
        <begin position="349"/>
        <end position="464"/>
    </location>
</feature>